<sequence>MPPELYERLVAALLGWDNRDTDSFADTTAAGRELSSAAMAALVWAGNEGSK</sequence>
<dbReference type="EMBL" id="PP758916">
    <property type="protein sequence ID" value="XCH44306.1"/>
    <property type="molecule type" value="Genomic_DNA"/>
</dbReference>
<protein>
    <recommendedName>
        <fullName evidence="2">HNH endonuclease</fullName>
    </recommendedName>
</protein>
<evidence type="ECO:0008006" key="2">
    <source>
        <dbReference type="Google" id="ProtNLM"/>
    </source>
</evidence>
<proteinExistence type="predicted"/>
<organism evidence="1">
    <name type="scientific">Mycobacterium phage BabyBack</name>
    <dbReference type="NCBI Taxonomy" id="3158877"/>
    <lineage>
        <taxon>Viruses</taxon>
        <taxon>Duplodnaviria</taxon>
        <taxon>Heunggongvirae</taxon>
        <taxon>Uroviricota</taxon>
        <taxon>Caudoviricetes</taxon>
    </lineage>
</organism>
<accession>A0AAU8GR95</accession>
<evidence type="ECO:0000313" key="1">
    <source>
        <dbReference type="EMBL" id="XCH44306.1"/>
    </source>
</evidence>
<name>A0AAU8GR95_9CAUD</name>
<gene>
    <name evidence="1" type="primary">88</name>
    <name evidence="1" type="ORF">SEA_BABYBACK_88</name>
</gene>
<reference evidence="1" key="1">
    <citation type="submission" date="2024-05" db="EMBL/GenBank/DDBJ databases">
        <authorList>
            <person name="Angeles D.G."/>
            <person name="Arvik A.J."/>
            <person name="Ashton K.E."/>
            <person name="Baker A.G."/>
            <person name="Benitez E."/>
            <person name="Boateng E.S."/>
            <person name="Bopp L.A."/>
            <person name="Canales M.Y."/>
            <person name="Cho C.S."/>
            <person name="Denby A.C."/>
            <person name="Ferrell L.E."/>
            <person name="Gates K.A."/>
            <person name="Goitom S."/>
            <person name="Griffith A.H."/>
            <person name="Hassan A.M."/>
            <person name="James S.C."/>
            <person name="Javed S.A."/>
            <person name="Jordan A.B."/>
            <person name="Kershner D.C."/>
            <person name="Kudva A.P."/>
            <person name="Liu S."/>
            <person name="Loosemore S.B."/>
            <person name="Lyle H.E."/>
            <person name="Mahmud R."/>
            <person name="Martey A."/>
            <person name="Martin B.S."/>
            <person name="Martin C.E."/>
            <person name="Martin G.J."/>
            <person name="McClellan E."/>
            <person name="Paladino M.R."/>
            <person name="Papa A.R."/>
            <person name="Perez K."/>
            <person name="Rhodes B.E."/>
            <person name="Riddervold E.J."/>
            <person name="Roudabush H."/>
            <person name="Ruiz I.A."/>
            <person name="Russell E.L."/>
            <person name="Sams C.E."/>
            <person name="Shin S."/>
            <person name="Smith G.L."/>
            <person name="Snowman J.L."/>
            <person name="Timberlake T."/>
            <person name="Tucker Z.R."/>
            <person name="Vashistha N."/>
            <person name="Voshell S.M."/>
            <person name="Vuppala S."/>
            <person name="Wallace A.L."/>
            <person name="Ko C."/>
            <person name="Russell D.A."/>
            <person name="Jacobs-Sera D."/>
            <person name="Hatfull G.F."/>
        </authorList>
    </citation>
    <scope>NUCLEOTIDE SEQUENCE</scope>
</reference>